<dbReference type="AlphaFoldDB" id="A0A380TBZ5"/>
<dbReference type="EMBL" id="UIDG01000231">
    <property type="protein sequence ID" value="SUS06642.1"/>
    <property type="molecule type" value="Genomic_DNA"/>
</dbReference>
<reference evidence="2" key="1">
    <citation type="submission" date="2018-07" db="EMBL/GenBank/DDBJ databases">
        <authorList>
            <person name="Quirk P.G."/>
            <person name="Krulwich T.A."/>
        </authorList>
    </citation>
    <scope>NUCLEOTIDE SEQUENCE</scope>
</reference>
<proteinExistence type="predicted"/>
<feature type="transmembrane region" description="Helical" evidence="1">
    <location>
        <begin position="6"/>
        <end position="29"/>
    </location>
</feature>
<keyword evidence="1" id="KW-0472">Membrane</keyword>
<keyword evidence="1" id="KW-0812">Transmembrane</keyword>
<dbReference type="EMBL" id="UIDG01000105">
    <property type="protein sequence ID" value="SUS05401.1"/>
    <property type="molecule type" value="Genomic_DNA"/>
</dbReference>
<organism evidence="2">
    <name type="scientific">metagenome</name>
    <dbReference type="NCBI Taxonomy" id="256318"/>
    <lineage>
        <taxon>unclassified sequences</taxon>
        <taxon>metagenomes</taxon>
    </lineage>
</organism>
<gene>
    <name evidence="2" type="ORF">DF3PB_1930006</name>
    <name evidence="3" type="ORF">DF3PB_3060004</name>
</gene>
<protein>
    <submittedName>
        <fullName evidence="2">Uncharacterized protein</fullName>
    </submittedName>
</protein>
<evidence type="ECO:0000313" key="3">
    <source>
        <dbReference type="EMBL" id="SUS06642.1"/>
    </source>
</evidence>
<name>A0A380TBZ5_9ZZZZ</name>
<feature type="transmembrane region" description="Helical" evidence="1">
    <location>
        <begin position="57"/>
        <end position="80"/>
    </location>
</feature>
<evidence type="ECO:0000256" key="1">
    <source>
        <dbReference type="SAM" id="Phobius"/>
    </source>
</evidence>
<sequence length="82" mass="9391">MQDLIANPWVWTIALGGLLFYPTRQLLWVMSVRRLERRLGKPASEEERGALKRRTTVTAVLLCFVFSVAYVNVVMAPLFARP</sequence>
<accession>A0A380TBZ5</accession>
<evidence type="ECO:0000313" key="2">
    <source>
        <dbReference type="EMBL" id="SUS05401.1"/>
    </source>
</evidence>
<keyword evidence="1" id="KW-1133">Transmembrane helix</keyword>